<evidence type="ECO:0000256" key="6">
    <source>
        <dbReference type="SAM" id="Coils"/>
    </source>
</evidence>
<dbReference type="GO" id="GO:0003777">
    <property type="term" value="F:microtubule motor activity"/>
    <property type="evidence" value="ECO:0007669"/>
    <property type="project" value="InterPro"/>
</dbReference>
<dbReference type="InterPro" id="IPR019821">
    <property type="entry name" value="Kinesin_motor_CS"/>
</dbReference>
<dbReference type="STRING" id="200324.A0A2N5S958"/>
<dbReference type="Proteomes" id="UP000235388">
    <property type="component" value="Unassembled WGS sequence"/>
</dbReference>
<dbReference type="PANTHER" id="PTHR47968">
    <property type="entry name" value="CENTROMERE PROTEIN E"/>
    <property type="match status" value="1"/>
</dbReference>
<feature type="region of interest" description="Disordered" evidence="7">
    <location>
        <begin position="1609"/>
        <end position="1680"/>
    </location>
</feature>
<feature type="region of interest" description="Disordered" evidence="7">
    <location>
        <begin position="1462"/>
        <end position="1495"/>
    </location>
</feature>
<comment type="caution">
    <text evidence="9">The sequence shown here is derived from an EMBL/GenBank/DDBJ whole genome shotgun (WGS) entry which is preliminary data.</text>
</comment>
<evidence type="ECO:0000256" key="7">
    <source>
        <dbReference type="SAM" id="MobiDB-lite"/>
    </source>
</evidence>
<feature type="region of interest" description="Disordered" evidence="7">
    <location>
        <begin position="1398"/>
        <end position="1419"/>
    </location>
</feature>
<feature type="compositionally biased region" description="Low complexity" evidence="7">
    <location>
        <begin position="1636"/>
        <end position="1649"/>
    </location>
</feature>
<dbReference type="GO" id="GO:0005524">
    <property type="term" value="F:ATP binding"/>
    <property type="evidence" value="ECO:0007669"/>
    <property type="project" value="UniProtKB-UniRule"/>
</dbReference>
<dbReference type="InterPro" id="IPR027640">
    <property type="entry name" value="Kinesin-like_fam"/>
</dbReference>
<feature type="compositionally biased region" description="Basic and acidic residues" evidence="7">
    <location>
        <begin position="1402"/>
        <end position="1419"/>
    </location>
</feature>
<dbReference type="GO" id="GO:0007018">
    <property type="term" value="P:microtubule-based movement"/>
    <property type="evidence" value="ECO:0007669"/>
    <property type="project" value="InterPro"/>
</dbReference>
<feature type="compositionally biased region" description="Basic and acidic residues" evidence="7">
    <location>
        <begin position="1471"/>
        <end position="1483"/>
    </location>
</feature>
<dbReference type="InterPro" id="IPR036961">
    <property type="entry name" value="Kinesin_motor_dom_sf"/>
</dbReference>
<feature type="region of interest" description="Disordered" evidence="7">
    <location>
        <begin position="1232"/>
        <end position="1251"/>
    </location>
</feature>
<dbReference type="Pfam" id="PF00225">
    <property type="entry name" value="Kinesin"/>
    <property type="match status" value="1"/>
</dbReference>
<feature type="region of interest" description="Disordered" evidence="7">
    <location>
        <begin position="1"/>
        <end position="104"/>
    </location>
</feature>
<feature type="coiled-coil region" evidence="6">
    <location>
        <begin position="409"/>
        <end position="481"/>
    </location>
</feature>
<evidence type="ECO:0000256" key="1">
    <source>
        <dbReference type="ARBA" id="ARBA00022741"/>
    </source>
</evidence>
<comment type="similarity">
    <text evidence="5">Belongs to the TRAFAC class myosin-kinesin ATPase superfamily. Kinesin family.</text>
</comment>
<feature type="compositionally biased region" description="Polar residues" evidence="7">
    <location>
        <begin position="1650"/>
        <end position="1663"/>
    </location>
</feature>
<feature type="compositionally biased region" description="Polar residues" evidence="7">
    <location>
        <begin position="21"/>
        <end position="32"/>
    </location>
</feature>
<evidence type="ECO:0000313" key="10">
    <source>
        <dbReference type="Proteomes" id="UP000235388"/>
    </source>
</evidence>
<feature type="coiled-coil region" evidence="6">
    <location>
        <begin position="646"/>
        <end position="1006"/>
    </location>
</feature>
<dbReference type="InterPro" id="IPR001752">
    <property type="entry name" value="Kinesin_motor_dom"/>
</dbReference>
<dbReference type="SMART" id="SM00129">
    <property type="entry name" value="KISc"/>
    <property type="match status" value="1"/>
</dbReference>
<evidence type="ECO:0000256" key="3">
    <source>
        <dbReference type="ARBA" id="ARBA00023054"/>
    </source>
</evidence>
<feature type="compositionally biased region" description="Polar residues" evidence="7">
    <location>
        <begin position="1529"/>
        <end position="1547"/>
    </location>
</feature>
<accession>A0A2N5S958</accession>
<organism evidence="9 10">
    <name type="scientific">Puccinia coronata f. sp. avenae</name>
    <dbReference type="NCBI Taxonomy" id="200324"/>
    <lineage>
        <taxon>Eukaryota</taxon>
        <taxon>Fungi</taxon>
        <taxon>Dikarya</taxon>
        <taxon>Basidiomycota</taxon>
        <taxon>Pucciniomycotina</taxon>
        <taxon>Pucciniomycetes</taxon>
        <taxon>Pucciniales</taxon>
        <taxon>Pucciniaceae</taxon>
        <taxon>Puccinia</taxon>
    </lineage>
</organism>
<dbReference type="PANTHER" id="PTHR47968:SF75">
    <property type="entry name" value="CENTROMERE-ASSOCIATED PROTEIN E"/>
    <property type="match status" value="1"/>
</dbReference>
<feature type="compositionally biased region" description="Polar residues" evidence="7">
    <location>
        <begin position="1484"/>
        <end position="1495"/>
    </location>
</feature>
<dbReference type="PROSITE" id="PS50067">
    <property type="entry name" value="KINESIN_MOTOR_2"/>
    <property type="match status" value="1"/>
</dbReference>
<keyword evidence="4 5" id="KW-0505">Motor protein</keyword>
<dbReference type="OrthoDB" id="3176171at2759"/>
<name>A0A2N5S958_9BASI</name>
<evidence type="ECO:0000256" key="5">
    <source>
        <dbReference type="PROSITE-ProRule" id="PRU00283"/>
    </source>
</evidence>
<sequence>MPSREHSQAHTPHRKRDSHSSDNPSIPQTENVSVCVRIRPIPSSPLSDIDLDTPTPQHRQSSPNQNPNRFGAWSIDPTQSSISLSPSHPIIDRRGTGTSESVNGSEGYEFKLDQIFDPYSTTGHLYRSSVQSVVESCIKDGYNATVFAYGQTGSGKTFTMLSLKDVGDDETLGVIPRAVAEVFAFIASDLEREYLLRVSYLEIYNEALKDLLAADQSSATTNRLTIHENTKGRVHVNGIKEEVVTHPMQVLEVLTRGEKARHVGATDWNERSSRSHTVFTMTIESRPKSSATTTETSPTQISQLNLIDLAGSESAASSTERRKEGAFINKSLLALSNVISKLSKREAHIPYRDSKLTRLLQTSLSGNAKVVVICAISADARSVVETLSTLRFARRAKMVVTKAERGTIIDDKSALLQAYQREIMSLKSQLQQNSQALSITTTSVPALAELNAEKSKAESELMGLRLERIRLEEQIEHLNRRILTSHTIESNVRRANSLQVSASPPRRRIVSGQLLRPPKKNKGRVTDVGGMLGMLGIGLSSSTTAFLPNGSTLNEDNRAQFQRELKLEKELENLRQELDRLKQQRSQSPEQLSPSGLDLLKQQIQALESDKENLPVGLNEETEQARKIKTLEDQIETMDFEYRQTVESNKAEIESLKRTINLSEEAKQAELEELEQRLIRNFQEQEEKLKKAHDELEDTSRLKLSEAQEEMLAVKAEIEANQGRIKELETRIEDTQSQNLEKRLESLQIEYDQLKLTNDDSIQCNQSQVATLESQLSSIQKEKEEVDSHSREMQDLISKLELEVISLRKEKEEAIAAQQEQITRLELEKSDIQAKLNQLESDLEINLASSKEESVQLMSEQRDQIVKLEAEKLENQQRFDDTQSQLTSELTTCRKEIEDLSVARQQQQQESEDMITKLEKEKSEAQVQAEELQAKLKELQAELEALQAKLAVDSVSLRKENDEILSTQQEQIAQLETEKGNLLTQVEELKTQLETETKSLREKCEDDVSTKEAIAAEAKDDGTELIVAHVPEEEPDQEMVGRIAELETELSEAQQKINNLTLLKDEKEELVQTLQSRISILEVELSEVGAKVEELVVGKVTAEETVKKVETDNIEQVKILEAEMMDLKTALENERTARLTDSEKVKSLEEEVASLCTLQKDTSSVTTKLEKLEQRLTTERSKFQDKELEVMQLIQERDQAQGNVARLESLLDEQTVQAEEDVKSIINKQAESQSDLEELRHANEAKEKDLEISRSETERLKVELEKMKIERTNQEIQQEKLERLSSRFQDDLRKMQEREQDLMEKIDSSVREKCEATSSKLHQDYNSKLAHLEDNNSKLEAHIKGLESHLATVSSGQRQQTTAESMETIVDLQSTIEDQNREIGNLRTEIENLKKSAIAHPLESRSRKRSEHDHYHQSTEDELNRLYHIIDQQEKRLSDAKTDLSKWQARVRSQTEIISKLKISPESDSELPSKSRGAPERRSTAASDHFSGSSISTPNITFNNLSHHPTTIKPAGLSPLLGGGHHSHTTWQSNHRHTLSSTASSFAPDNRSPRPLPVPQSFIASIDDDDLKRRKERRRTIENDMAKLKNESVVERKLNSLLSSPNLKALPHLSQESQAKPPISPLQLSSSNRFKVPSSPLLSSHPVSSTNMSRNHSRQSGQTSPAASSFSCSSQRGYYE</sequence>
<keyword evidence="2 5" id="KW-0067">ATP-binding</keyword>
<dbReference type="EMBL" id="PGCJ01001088">
    <property type="protein sequence ID" value="PLW09778.1"/>
    <property type="molecule type" value="Genomic_DNA"/>
</dbReference>
<protein>
    <recommendedName>
        <fullName evidence="8">Kinesin motor domain-containing protein</fullName>
    </recommendedName>
</protein>
<proteinExistence type="inferred from homology"/>
<gene>
    <name evidence="9" type="ORF">PCANC_22288</name>
</gene>
<feature type="compositionally biased region" description="Polar residues" evidence="7">
    <location>
        <begin position="54"/>
        <end position="68"/>
    </location>
</feature>
<reference evidence="9 10" key="1">
    <citation type="submission" date="2017-11" db="EMBL/GenBank/DDBJ databases">
        <title>De novo assembly and phasing of dikaryotic genomes from two isolates of Puccinia coronata f. sp. avenae, the causal agent of oat crown rust.</title>
        <authorList>
            <person name="Miller M.E."/>
            <person name="Zhang Y."/>
            <person name="Omidvar V."/>
            <person name="Sperschneider J."/>
            <person name="Schwessinger B."/>
            <person name="Raley C."/>
            <person name="Palmer J.M."/>
            <person name="Garnica D."/>
            <person name="Upadhyaya N."/>
            <person name="Rathjen J."/>
            <person name="Taylor J.M."/>
            <person name="Park R.F."/>
            <person name="Dodds P.N."/>
            <person name="Hirsch C.D."/>
            <person name="Kianian S.F."/>
            <person name="Figueroa M."/>
        </authorList>
    </citation>
    <scope>NUCLEOTIDE SEQUENCE [LARGE SCALE GENOMIC DNA]</scope>
    <source>
        <strain evidence="9">12NC29</strain>
    </source>
</reference>
<evidence type="ECO:0000259" key="8">
    <source>
        <dbReference type="PROSITE" id="PS50067"/>
    </source>
</evidence>
<feature type="region of interest" description="Disordered" evidence="7">
    <location>
        <begin position="1507"/>
        <end position="1570"/>
    </location>
</feature>
<keyword evidence="3 6" id="KW-0175">Coiled coil</keyword>
<dbReference type="PROSITE" id="PS00411">
    <property type="entry name" value="KINESIN_MOTOR_1"/>
    <property type="match status" value="1"/>
</dbReference>
<dbReference type="SUPFAM" id="SSF52540">
    <property type="entry name" value="P-loop containing nucleoside triphosphate hydrolases"/>
    <property type="match status" value="1"/>
</dbReference>
<evidence type="ECO:0000313" key="9">
    <source>
        <dbReference type="EMBL" id="PLW09778.1"/>
    </source>
</evidence>
<dbReference type="GO" id="GO:0008017">
    <property type="term" value="F:microtubule binding"/>
    <property type="evidence" value="ECO:0007669"/>
    <property type="project" value="InterPro"/>
</dbReference>
<feature type="domain" description="Kinesin motor" evidence="8">
    <location>
        <begin position="31"/>
        <end position="399"/>
    </location>
</feature>
<evidence type="ECO:0000256" key="2">
    <source>
        <dbReference type="ARBA" id="ARBA00022840"/>
    </source>
</evidence>
<dbReference type="PRINTS" id="PR00380">
    <property type="entry name" value="KINESINHEAVY"/>
</dbReference>
<keyword evidence="10" id="KW-1185">Reference proteome</keyword>
<dbReference type="Gene3D" id="3.40.850.10">
    <property type="entry name" value="Kinesin motor domain"/>
    <property type="match status" value="1"/>
</dbReference>
<feature type="binding site" evidence="5">
    <location>
        <begin position="150"/>
        <end position="157"/>
    </location>
    <ligand>
        <name>ATP</name>
        <dbReference type="ChEBI" id="CHEBI:30616"/>
    </ligand>
</feature>
<keyword evidence="1 5" id="KW-0547">Nucleotide-binding</keyword>
<feature type="compositionally biased region" description="Low complexity" evidence="7">
    <location>
        <begin position="1664"/>
        <end position="1674"/>
    </location>
</feature>
<feature type="coiled-coil region" evidence="6">
    <location>
        <begin position="557"/>
        <end position="591"/>
    </location>
</feature>
<feature type="compositionally biased region" description="Basic and acidic residues" evidence="7">
    <location>
        <begin position="1237"/>
        <end position="1251"/>
    </location>
</feature>
<dbReference type="InterPro" id="IPR027417">
    <property type="entry name" value="P-loop_NTPase"/>
</dbReference>
<feature type="coiled-coil region" evidence="6">
    <location>
        <begin position="1036"/>
        <end position="1084"/>
    </location>
</feature>
<evidence type="ECO:0000256" key="4">
    <source>
        <dbReference type="ARBA" id="ARBA00023175"/>
    </source>
</evidence>
<feature type="compositionally biased region" description="Low complexity" evidence="7">
    <location>
        <begin position="77"/>
        <end position="89"/>
    </location>
</feature>